<reference evidence="1" key="2">
    <citation type="submission" date="2021-08" db="EMBL/GenBank/DDBJ databases">
        <authorList>
            <person name="Tani A."/>
            <person name="Ola A."/>
            <person name="Ogura Y."/>
            <person name="Katsura K."/>
            <person name="Hayashi T."/>
        </authorList>
    </citation>
    <scope>NUCLEOTIDE SEQUENCE</scope>
    <source>
        <strain evidence="1">NBRC 15686</strain>
    </source>
</reference>
<evidence type="ECO:0000313" key="1">
    <source>
        <dbReference type="EMBL" id="GJE68267.1"/>
    </source>
</evidence>
<dbReference type="EMBL" id="BPRC01000051">
    <property type="protein sequence ID" value="GJE68267.1"/>
    <property type="molecule type" value="Genomic_DNA"/>
</dbReference>
<keyword evidence="2" id="KW-1185">Reference proteome</keyword>
<dbReference type="Proteomes" id="UP001055039">
    <property type="component" value="Unassembled WGS sequence"/>
</dbReference>
<evidence type="ECO:0000313" key="2">
    <source>
        <dbReference type="Proteomes" id="UP001055039"/>
    </source>
</evidence>
<name>A0ABQ4UM87_9HYPH</name>
<comment type="caution">
    <text evidence="1">The sequence shown here is derived from an EMBL/GenBank/DDBJ whole genome shotgun (WGS) entry which is preliminary data.</text>
</comment>
<gene>
    <name evidence="1" type="ORF">LNAOJCKE_5504</name>
</gene>
<reference evidence="1" key="1">
    <citation type="journal article" date="2021" name="Front. Microbiol.">
        <title>Comprehensive Comparative Genomics and Phenotyping of Methylobacterium Species.</title>
        <authorList>
            <person name="Alessa O."/>
            <person name="Ogura Y."/>
            <person name="Fujitani Y."/>
            <person name="Takami H."/>
            <person name="Hayashi T."/>
            <person name="Sahin N."/>
            <person name="Tani A."/>
        </authorList>
    </citation>
    <scope>NUCLEOTIDE SEQUENCE</scope>
    <source>
        <strain evidence="1">NBRC 15686</strain>
    </source>
</reference>
<accession>A0ABQ4UM87</accession>
<organism evidence="1 2">
    <name type="scientific">Methylorubrum aminovorans</name>
    <dbReference type="NCBI Taxonomy" id="269069"/>
    <lineage>
        <taxon>Bacteria</taxon>
        <taxon>Pseudomonadati</taxon>
        <taxon>Pseudomonadota</taxon>
        <taxon>Alphaproteobacteria</taxon>
        <taxon>Hyphomicrobiales</taxon>
        <taxon>Methylobacteriaceae</taxon>
        <taxon>Methylorubrum</taxon>
    </lineage>
</organism>
<proteinExistence type="predicted"/>
<protein>
    <submittedName>
        <fullName evidence="1">Uncharacterized protein</fullName>
    </submittedName>
</protein>
<sequence length="90" mass="9541">MHREGADVASLERTLDTFSALLASEQPAQVGEADDAIWAYLAAHDGLDAQVRALDRLGQGVAGLDASSAFMPILLDALDRHRARLAEPSA</sequence>